<sequence length="206" mass="22673">LFSLLATMAKTLQNIIPTLMTIISLITILSLLNLSAAYNDGYYKNLSPKELGLKQEKLSHLHFYFHDTYKSPKPNAVRVAQAESTNSSSTSFGFVNVMDELLTEGPDPNSKPVGRAQGIYSSASQSSLELLMAFNYVFTEGKYNGSTLSILGHNAVFTAVREMPIVGGSGLFRFARGYVQVRRTPPLNTTSGVAIIQEHDVYVLHY</sequence>
<proteinExistence type="inferred from homology"/>
<keyword evidence="5" id="KW-1133">Transmembrane helix</keyword>
<gene>
    <name evidence="6" type="ORF">TorRG33x02_296610</name>
</gene>
<feature type="transmembrane region" description="Helical" evidence="5">
    <location>
        <begin position="15"/>
        <end position="34"/>
    </location>
</feature>
<keyword evidence="7" id="KW-1185">Reference proteome</keyword>
<dbReference type="GO" id="GO:0009699">
    <property type="term" value="P:phenylpropanoid biosynthetic process"/>
    <property type="evidence" value="ECO:0007669"/>
    <property type="project" value="UniProtKB-ARBA"/>
</dbReference>
<comment type="subcellular location">
    <subcellularLocation>
        <location evidence="4">Secreted</location>
        <location evidence="4">Extracellular space</location>
        <location evidence="4">Apoplast</location>
    </subcellularLocation>
</comment>
<evidence type="ECO:0000256" key="2">
    <source>
        <dbReference type="ARBA" id="ARBA00011738"/>
    </source>
</evidence>
<comment type="function">
    <text evidence="4">Dirigent proteins impart stereoselectivity on the phenoxy radical-coupling reaction, yielding optically active lignans from two molecules of coniferyl alcohol in the biosynthesis of lignans, flavonolignans, and alkaloids and thus plays a central role in plant secondary metabolism.</text>
</comment>
<evidence type="ECO:0000313" key="6">
    <source>
        <dbReference type="EMBL" id="PON56296.1"/>
    </source>
</evidence>
<dbReference type="Gene3D" id="2.40.480.10">
    <property type="entry name" value="Allene oxide cyclase-like"/>
    <property type="match status" value="1"/>
</dbReference>
<dbReference type="OrthoDB" id="1864232at2759"/>
<protein>
    <recommendedName>
        <fullName evidence="4">Dirigent protein</fullName>
    </recommendedName>
</protein>
<accession>A0A2P5C5H3</accession>
<dbReference type="PANTHER" id="PTHR21495">
    <property type="entry name" value="NUCLEOPORIN-RELATED"/>
    <property type="match status" value="1"/>
</dbReference>
<comment type="similarity">
    <text evidence="1 4">Belongs to the plant dirigent protein family.</text>
</comment>
<keyword evidence="4" id="KW-0052">Apoplast</keyword>
<name>A0A2P5C5H3_TREOI</name>
<dbReference type="GO" id="GO:0048046">
    <property type="term" value="C:apoplast"/>
    <property type="evidence" value="ECO:0007669"/>
    <property type="project" value="UniProtKB-SubCell"/>
</dbReference>
<evidence type="ECO:0000256" key="5">
    <source>
        <dbReference type="SAM" id="Phobius"/>
    </source>
</evidence>
<dbReference type="Proteomes" id="UP000237000">
    <property type="component" value="Unassembled WGS sequence"/>
</dbReference>
<dbReference type="STRING" id="63057.A0A2P5C5H3"/>
<keyword evidence="5" id="KW-0812">Transmembrane</keyword>
<dbReference type="Pfam" id="PF03018">
    <property type="entry name" value="Dirigent"/>
    <property type="match status" value="1"/>
</dbReference>
<dbReference type="InParanoid" id="A0A2P5C5H3"/>
<comment type="subunit">
    <text evidence="2 4">Homodimer.</text>
</comment>
<dbReference type="FunCoup" id="A0A2P5C5H3">
    <property type="interactions" value="37"/>
</dbReference>
<evidence type="ECO:0000256" key="4">
    <source>
        <dbReference type="RuleBase" id="RU363099"/>
    </source>
</evidence>
<dbReference type="InterPro" id="IPR044859">
    <property type="entry name" value="Allene_oxi_cyc_Dirigent"/>
</dbReference>
<evidence type="ECO:0000256" key="3">
    <source>
        <dbReference type="ARBA" id="ARBA00022525"/>
    </source>
</evidence>
<organism evidence="6 7">
    <name type="scientific">Trema orientale</name>
    <name type="common">Charcoal tree</name>
    <name type="synonym">Celtis orientalis</name>
    <dbReference type="NCBI Taxonomy" id="63057"/>
    <lineage>
        <taxon>Eukaryota</taxon>
        <taxon>Viridiplantae</taxon>
        <taxon>Streptophyta</taxon>
        <taxon>Embryophyta</taxon>
        <taxon>Tracheophyta</taxon>
        <taxon>Spermatophyta</taxon>
        <taxon>Magnoliopsida</taxon>
        <taxon>eudicotyledons</taxon>
        <taxon>Gunneridae</taxon>
        <taxon>Pentapetalae</taxon>
        <taxon>rosids</taxon>
        <taxon>fabids</taxon>
        <taxon>Rosales</taxon>
        <taxon>Cannabaceae</taxon>
        <taxon>Trema</taxon>
    </lineage>
</organism>
<reference evidence="7" key="1">
    <citation type="submission" date="2016-06" db="EMBL/GenBank/DDBJ databases">
        <title>Parallel loss of symbiosis genes in relatives of nitrogen-fixing non-legume Parasponia.</title>
        <authorList>
            <person name="Van Velzen R."/>
            <person name="Holmer R."/>
            <person name="Bu F."/>
            <person name="Rutten L."/>
            <person name="Van Zeijl A."/>
            <person name="Liu W."/>
            <person name="Santuari L."/>
            <person name="Cao Q."/>
            <person name="Sharma T."/>
            <person name="Shen D."/>
            <person name="Roswanjaya Y."/>
            <person name="Wardhani T."/>
            <person name="Kalhor M.S."/>
            <person name="Jansen J."/>
            <person name="Van den Hoogen J."/>
            <person name="Gungor B."/>
            <person name="Hartog M."/>
            <person name="Hontelez J."/>
            <person name="Verver J."/>
            <person name="Yang W.-C."/>
            <person name="Schijlen E."/>
            <person name="Repin R."/>
            <person name="Schilthuizen M."/>
            <person name="Schranz E."/>
            <person name="Heidstra R."/>
            <person name="Miyata K."/>
            <person name="Fedorova E."/>
            <person name="Kohlen W."/>
            <person name="Bisseling T."/>
            <person name="Smit S."/>
            <person name="Geurts R."/>
        </authorList>
    </citation>
    <scope>NUCLEOTIDE SEQUENCE [LARGE SCALE GENOMIC DNA]</scope>
    <source>
        <strain evidence="7">cv. RG33-2</strain>
    </source>
</reference>
<evidence type="ECO:0000256" key="1">
    <source>
        <dbReference type="ARBA" id="ARBA00010746"/>
    </source>
</evidence>
<evidence type="ECO:0000313" key="7">
    <source>
        <dbReference type="Proteomes" id="UP000237000"/>
    </source>
</evidence>
<feature type="non-terminal residue" evidence="6">
    <location>
        <position position="1"/>
    </location>
</feature>
<keyword evidence="5" id="KW-0472">Membrane</keyword>
<keyword evidence="3 4" id="KW-0964">Secreted</keyword>
<dbReference type="EMBL" id="JXTC01000410">
    <property type="protein sequence ID" value="PON56296.1"/>
    <property type="molecule type" value="Genomic_DNA"/>
</dbReference>
<comment type="caution">
    <text evidence="6">The sequence shown here is derived from an EMBL/GenBank/DDBJ whole genome shotgun (WGS) entry which is preliminary data.</text>
</comment>
<dbReference type="AlphaFoldDB" id="A0A2P5C5H3"/>
<dbReference type="InterPro" id="IPR004265">
    <property type="entry name" value="Dirigent"/>
</dbReference>